<proteinExistence type="predicted"/>
<dbReference type="GeneID" id="89932871"/>
<name>A0AAN6TBA5_9PEZI</name>
<reference evidence="1" key="1">
    <citation type="journal article" date="2023" name="Mol. Phylogenet. Evol.">
        <title>Genome-scale phylogeny and comparative genomics of the fungal order Sordariales.</title>
        <authorList>
            <person name="Hensen N."/>
            <person name="Bonometti L."/>
            <person name="Westerberg I."/>
            <person name="Brannstrom I.O."/>
            <person name="Guillou S."/>
            <person name="Cros-Aarteil S."/>
            <person name="Calhoun S."/>
            <person name="Haridas S."/>
            <person name="Kuo A."/>
            <person name="Mondo S."/>
            <person name="Pangilinan J."/>
            <person name="Riley R."/>
            <person name="LaButti K."/>
            <person name="Andreopoulos B."/>
            <person name="Lipzen A."/>
            <person name="Chen C."/>
            <person name="Yan M."/>
            <person name="Daum C."/>
            <person name="Ng V."/>
            <person name="Clum A."/>
            <person name="Steindorff A."/>
            <person name="Ohm R.A."/>
            <person name="Martin F."/>
            <person name="Silar P."/>
            <person name="Natvig D.O."/>
            <person name="Lalanne C."/>
            <person name="Gautier V."/>
            <person name="Ament-Velasquez S.L."/>
            <person name="Kruys A."/>
            <person name="Hutchinson M.I."/>
            <person name="Powell A.J."/>
            <person name="Barry K."/>
            <person name="Miller A.N."/>
            <person name="Grigoriev I.V."/>
            <person name="Debuchy R."/>
            <person name="Gladieux P."/>
            <person name="Hiltunen Thoren M."/>
            <person name="Johannesson H."/>
        </authorList>
    </citation>
    <scope>NUCLEOTIDE SEQUENCE</scope>
    <source>
        <strain evidence="1">CBS 508.74</strain>
    </source>
</reference>
<dbReference type="Proteomes" id="UP001302812">
    <property type="component" value="Unassembled WGS sequence"/>
</dbReference>
<dbReference type="RefSeq" id="XP_064668745.1">
    <property type="nucleotide sequence ID" value="XM_064808748.1"/>
</dbReference>
<gene>
    <name evidence="1" type="ORF">N656DRAFT_173643</name>
</gene>
<dbReference type="EMBL" id="MU853347">
    <property type="protein sequence ID" value="KAK4111175.1"/>
    <property type="molecule type" value="Genomic_DNA"/>
</dbReference>
<evidence type="ECO:0000313" key="1">
    <source>
        <dbReference type="EMBL" id="KAK4111175.1"/>
    </source>
</evidence>
<comment type="caution">
    <text evidence="1">The sequence shown here is derived from an EMBL/GenBank/DDBJ whole genome shotgun (WGS) entry which is preliminary data.</text>
</comment>
<sequence length="165" mass="18197">MHKVCWPLRTTDQLPSGEQPTIWGATAFPVQNKRCGGRFVPTHRPQSLQGIHSLPASHSPCSPTFIRLPVQSLQCQQIPTVPPAVHPAFLSFLRAFTLCAAPAVRGTYVHTLPIPALPTQQLLSPNPRPCHTSRQCMHTQHGRPIRTIMRGCNRVGDATPNNHCI</sequence>
<reference evidence="1" key="2">
    <citation type="submission" date="2023-05" db="EMBL/GenBank/DDBJ databases">
        <authorList>
            <consortium name="Lawrence Berkeley National Laboratory"/>
            <person name="Steindorff A."/>
            <person name="Hensen N."/>
            <person name="Bonometti L."/>
            <person name="Westerberg I."/>
            <person name="Brannstrom I.O."/>
            <person name="Guillou S."/>
            <person name="Cros-Aarteil S."/>
            <person name="Calhoun S."/>
            <person name="Haridas S."/>
            <person name="Kuo A."/>
            <person name="Mondo S."/>
            <person name="Pangilinan J."/>
            <person name="Riley R."/>
            <person name="Labutti K."/>
            <person name="Andreopoulos B."/>
            <person name="Lipzen A."/>
            <person name="Chen C."/>
            <person name="Yanf M."/>
            <person name="Daum C."/>
            <person name="Ng V."/>
            <person name="Clum A."/>
            <person name="Ohm R."/>
            <person name="Martin F."/>
            <person name="Silar P."/>
            <person name="Natvig D."/>
            <person name="Lalanne C."/>
            <person name="Gautier V."/>
            <person name="Ament-Velasquez S.L."/>
            <person name="Kruys A."/>
            <person name="Hutchinson M.I."/>
            <person name="Powell A.J."/>
            <person name="Barry K."/>
            <person name="Miller A.N."/>
            <person name="Grigoriev I.V."/>
            <person name="Debuchy R."/>
            <person name="Gladieux P."/>
            <person name="Thoren M.H."/>
            <person name="Johannesson H."/>
        </authorList>
    </citation>
    <scope>NUCLEOTIDE SEQUENCE</scope>
    <source>
        <strain evidence="1">CBS 508.74</strain>
    </source>
</reference>
<organism evidence="1 2">
    <name type="scientific">Canariomyces notabilis</name>
    <dbReference type="NCBI Taxonomy" id="2074819"/>
    <lineage>
        <taxon>Eukaryota</taxon>
        <taxon>Fungi</taxon>
        <taxon>Dikarya</taxon>
        <taxon>Ascomycota</taxon>
        <taxon>Pezizomycotina</taxon>
        <taxon>Sordariomycetes</taxon>
        <taxon>Sordariomycetidae</taxon>
        <taxon>Sordariales</taxon>
        <taxon>Chaetomiaceae</taxon>
        <taxon>Canariomyces</taxon>
    </lineage>
</organism>
<protein>
    <submittedName>
        <fullName evidence="1">Uncharacterized protein</fullName>
    </submittedName>
</protein>
<dbReference type="AlphaFoldDB" id="A0AAN6TBA5"/>
<keyword evidence="2" id="KW-1185">Reference proteome</keyword>
<evidence type="ECO:0000313" key="2">
    <source>
        <dbReference type="Proteomes" id="UP001302812"/>
    </source>
</evidence>
<accession>A0AAN6TBA5</accession>